<gene>
    <name evidence="1" type="ORF">L9F63_002537</name>
</gene>
<protein>
    <submittedName>
        <fullName evidence="1">Uncharacterized protein</fullName>
    </submittedName>
</protein>
<reference evidence="1" key="1">
    <citation type="journal article" date="2023" name="IScience">
        <title>Live-bearing cockroach genome reveals convergent evolutionary mechanisms linked to viviparity in insects and beyond.</title>
        <authorList>
            <person name="Fouks B."/>
            <person name="Harrison M.C."/>
            <person name="Mikhailova A.A."/>
            <person name="Marchal E."/>
            <person name="English S."/>
            <person name="Carruthers M."/>
            <person name="Jennings E.C."/>
            <person name="Chiamaka E.L."/>
            <person name="Frigard R.A."/>
            <person name="Pippel M."/>
            <person name="Attardo G.M."/>
            <person name="Benoit J.B."/>
            <person name="Bornberg-Bauer E."/>
            <person name="Tobe S.S."/>
        </authorList>
    </citation>
    <scope>NUCLEOTIDE SEQUENCE</scope>
    <source>
        <strain evidence="1">Stay&amp;Tobe</strain>
    </source>
</reference>
<feature type="non-terminal residue" evidence="1">
    <location>
        <position position="68"/>
    </location>
</feature>
<evidence type="ECO:0000313" key="2">
    <source>
        <dbReference type="Proteomes" id="UP001233999"/>
    </source>
</evidence>
<proteinExistence type="predicted"/>
<comment type="caution">
    <text evidence="1">The sequence shown here is derived from an EMBL/GenBank/DDBJ whole genome shotgun (WGS) entry which is preliminary data.</text>
</comment>
<dbReference type="Proteomes" id="UP001233999">
    <property type="component" value="Unassembled WGS sequence"/>
</dbReference>
<dbReference type="AlphaFoldDB" id="A0AAD7ZS29"/>
<reference evidence="1" key="2">
    <citation type="submission" date="2023-05" db="EMBL/GenBank/DDBJ databases">
        <authorList>
            <person name="Fouks B."/>
        </authorList>
    </citation>
    <scope>NUCLEOTIDE SEQUENCE</scope>
    <source>
        <strain evidence="1">Stay&amp;Tobe</strain>
        <tissue evidence="1">Testes</tissue>
    </source>
</reference>
<sequence>LPMAVHYKLFFINYVIVHAYNIIHDELTSEDCQVVYCHLCWHIPTGEQWPRLHPNDLHPISLHIIILL</sequence>
<organism evidence="1 2">
    <name type="scientific">Diploptera punctata</name>
    <name type="common">Pacific beetle cockroach</name>
    <dbReference type="NCBI Taxonomy" id="6984"/>
    <lineage>
        <taxon>Eukaryota</taxon>
        <taxon>Metazoa</taxon>
        <taxon>Ecdysozoa</taxon>
        <taxon>Arthropoda</taxon>
        <taxon>Hexapoda</taxon>
        <taxon>Insecta</taxon>
        <taxon>Pterygota</taxon>
        <taxon>Neoptera</taxon>
        <taxon>Polyneoptera</taxon>
        <taxon>Dictyoptera</taxon>
        <taxon>Blattodea</taxon>
        <taxon>Blaberoidea</taxon>
        <taxon>Blaberidae</taxon>
        <taxon>Diplopterinae</taxon>
        <taxon>Diploptera</taxon>
    </lineage>
</organism>
<feature type="non-terminal residue" evidence="1">
    <location>
        <position position="1"/>
    </location>
</feature>
<accession>A0AAD7ZS29</accession>
<evidence type="ECO:0000313" key="1">
    <source>
        <dbReference type="EMBL" id="KAJ9585666.1"/>
    </source>
</evidence>
<dbReference type="EMBL" id="JASPKZ010007252">
    <property type="protein sequence ID" value="KAJ9585666.1"/>
    <property type="molecule type" value="Genomic_DNA"/>
</dbReference>
<keyword evidence="2" id="KW-1185">Reference proteome</keyword>
<name>A0AAD7ZS29_DIPPU</name>